<evidence type="ECO:0000313" key="15">
    <source>
        <dbReference type="EMBL" id="SDL38035.1"/>
    </source>
</evidence>
<dbReference type="GO" id="GO:0006508">
    <property type="term" value="P:proteolysis"/>
    <property type="evidence" value="ECO:0007669"/>
    <property type="project" value="UniProtKB-KW"/>
</dbReference>
<evidence type="ECO:0000256" key="11">
    <source>
        <dbReference type="PROSITE-ProRule" id="PRU01122"/>
    </source>
</evidence>
<dbReference type="GO" id="GO:0004252">
    <property type="term" value="F:serine-type endopeptidase activity"/>
    <property type="evidence" value="ECO:0007669"/>
    <property type="project" value="UniProtKB-UniRule"/>
</dbReference>
<feature type="domain" description="Lon proteolytic" evidence="14">
    <location>
        <begin position="502"/>
        <end position="682"/>
    </location>
</feature>
<dbReference type="Pfam" id="PF05362">
    <property type="entry name" value="Lon_C"/>
    <property type="match status" value="1"/>
</dbReference>
<dbReference type="OrthoDB" id="9803599at2"/>
<keyword evidence="2 9" id="KW-0547">Nucleotide-binding</keyword>
<name>A0A1G9JLA7_9BACT</name>
<dbReference type="SUPFAM" id="SSF52172">
    <property type="entry name" value="CheY-like"/>
    <property type="match status" value="1"/>
</dbReference>
<dbReference type="Pfam" id="PF00004">
    <property type="entry name" value="AAA"/>
    <property type="match status" value="1"/>
</dbReference>
<dbReference type="GO" id="GO:0004176">
    <property type="term" value="F:ATP-dependent peptidase activity"/>
    <property type="evidence" value="ECO:0007669"/>
    <property type="project" value="UniProtKB-UniRule"/>
</dbReference>
<dbReference type="CDD" id="cd19500">
    <property type="entry name" value="RecA-like_Lon"/>
    <property type="match status" value="1"/>
</dbReference>
<dbReference type="GO" id="GO:0016887">
    <property type="term" value="F:ATP hydrolysis activity"/>
    <property type="evidence" value="ECO:0007669"/>
    <property type="project" value="InterPro"/>
</dbReference>
<evidence type="ECO:0000259" key="14">
    <source>
        <dbReference type="PROSITE" id="PS51786"/>
    </source>
</evidence>
<dbReference type="InterPro" id="IPR027065">
    <property type="entry name" value="Lon_Prtase"/>
</dbReference>
<feature type="domain" description="Response regulatory" evidence="13">
    <location>
        <begin position="132"/>
        <end position="246"/>
    </location>
</feature>
<dbReference type="PANTHER" id="PTHR10046">
    <property type="entry name" value="ATP DEPENDENT LON PROTEASE FAMILY MEMBER"/>
    <property type="match status" value="1"/>
</dbReference>
<dbReference type="Gene3D" id="1.20.5.5270">
    <property type="match status" value="1"/>
</dbReference>
<dbReference type="InterPro" id="IPR011006">
    <property type="entry name" value="CheY-like_superfamily"/>
</dbReference>
<evidence type="ECO:0000256" key="8">
    <source>
        <dbReference type="PIRSR" id="PIRSR001174-1"/>
    </source>
</evidence>
<dbReference type="AlphaFoldDB" id="A0A1G9JLA7"/>
<organism evidence="15 16">
    <name type="scientific">Maridesulfovibrio ferrireducens</name>
    <dbReference type="NCBI Taxonomy" id="246191"/>
    <lineage>
        <taxon>Bacteria</taxon>
        <taxon>Pseudomonadati</taxon>
        <taxon>Thermodesulfobacteriota</taxon>
        <taxon>Desulfovibrionia</taxon>
        <taxon>Desulfovibrionales</taxon>
        <taxon>Desulfovibrionaceae</taxon>
        <taxon>Maridesulfovibrio</taxon>
    </lineage>
</organism>
<dbReference type="EMBL" id="FNGA01000004">
    <property type="protein sequence ID" value="SDL38035.1"/>
    <property type="molecule type" value="Genomic_DNA"/>
</dbReference>
<evidence type="ECO:0000256" key="9">
    <source>
        <dbReference type="PIRSR" id="PIRSR001174-2"/>
    </source>
</evidence>
<evidence type="ECO:0000256" key="2">
    <source>
        <dbReference type="ARBA" id="ARBA00022741"/>
    </source>
</evidence>
<evidence type="ECO:0000256" key="5">
    <source>
        <dbReference type="ARBA" id="ARBA00022840"/>
    </source>
</evidence>
<dbReference type="Gene3D" id="3.40.50.2300">
    <property type="match status" value="1"/>
</dbReference>
<evidence type="ECO:0000256" key="7">
    <source>
        <dbReference type="ARBA" id="ARBA00066743"/>
    </source>
</evidence>
<evidence type="ECO:0000256" key="6">
    <source>
        <dbReference type="ARBA" id="ARBA00050665"/>
    </source>
</evidence>
<dbReference type="InterPro" id="IPR020568">
    <property type="entry name" value="Ribosomal_Su5_D2-typ_SF"/>
</dbReference>
<dbReference type="InterPro" id="IPR027417">
    <property type="entry name" value="P-loop_NTPase"/>
</dbReference>
<dbReference type="GO" id="GO:0030163">
    <property type="term" value="P:protein catabolic process"/>
    <property type="evidence" value="ECO:0007669"/>
    <property type="project" value="InterPro"/>
</dbReference>
<dbReference type="Gene3D" id="3.40.50.300">
    <property type="entry name" value="P-loop containing nucleotide triphosphate hydrolases"/>
    <property type="match status" value="1"/>
</dbReference>
<proteinExistence type="inferred from homology"/>
<dbReference type="Pfam" id="PF00072">
    <property type="entry name" value="Response_reg"/>
    <property type="match status" value="1"/>
</dbReference>
<dbReference type="InterPro" id="IPR054594">
    <property type="entry name" value="Lon_lid"/>
</dbReference>
<evidence type="ECO:0000256" key="1">
    <source>
        <dbReference type="ARBA" id="ARBA00022670"/>
    </source>
</evidence>
<feature type="binding site" evidence="9">
    <location>
        <begin position="264"/>
        <end position="271"/>
    </location>
    <ligand>
        <name>ATP</name>
        <dbReference type="ChEBI" id="CHEBI:30616"/>
    </ligand>
</feature>
<keyword evidence="5 9" id="KW-0067">ATP-binding</keyword>
<keyword evidence="1 11" id="KW-0645">Protease</keyword>
<accession>A0A1G9JLA7</accession>
<dbReference type="STRING" id="246191.SAMN05660337_2841"/>
<comment type="catalytic activity">
    <reaction evidence="6 11">
        <text>Hydrolysis of proteins in presence of ATP.</text>
        <dbReference type="EC" id="3.4.21.53"/>
    </reaction>
</comment>
<dbReference type="PROSITE" id="PS50110">
    <property type="entry name" value="RESPONSE_REGULATORY"/>
    <property type="match status" value="1"/>
</dbReference>
<dbReference type="InterPro" id="IPR008269">
    <property type="entry name" value="Lon_proteolytic"/>
</dbReference>
<dbReference type="PIRSF" id="PIRSF001174">
    <property type="entry name" value="Lon_proteas"/>
    <property type="match status" value="1"/>
</dbReference>
<dbReference type="InterPro" id="IPR003959">
    <property type="entry name" value="ATPase_AAA_core"/>
</dbReference>
<dbReference type="Gene3D" id="3.30.230.10">
    <property type="match status" value="1"/>
</dbReference>
<dbReference type="PROSITE" id="PS51786">
    <property type="entry name" value="LON_PROTEOLYTIC"/>
    <property type="match status" value="1"/>
</dbReference>
<feature type="active site" evidence="8 11">
    <location>
        <position position="632"/>
    </location>
</feature>
<dbReference type="GO" id="GO:0005524">
    <property type="term" value="F:ATP binding"/>
    <property type="evidence" value="ECO:0007669"/>
    <property type="project" value="UniProtKB-KW"/>
</dbReference>
<dbReference type="SUPFAM" id="SSF52540">
    <property type="entry name" value="P-loop containing nucleoside triphosphate hydrolases"/>
    <property type="match status" value="1"/>
</dbReference>
<feature type="modified residue" description="4-aspartylphosphate" evidence="10">
    <location>
        <position position="181"/>
    </location>
</feature>
<keyword evidence="16" id="KW-1185">Reference proteome</keyword>
<dbReference type="Pfam" id="PF22667">
    <property type="entry name" value="Lon_lid"/>
    <property type="match status" value="1"/>
</dbReference>
<comment type="similarity">
    <text evidence="11">Belongs to the peptidase S16 family.</text>
</comment>
<dbReference type="InterPro" id="IPR004815">
    <property type="entry name" value="Lon_bac/euk-typ"/>
</dbReference>
<dbReference type="InterPro" id="IPR003593">
    <property type="entry name" value="AAA+_ATPase"/>
</dbReference>
<dbReference type="PRINTS" id="PR00830">
    <property type="entry name" value="ENDOLAPTASE"/>
</dbReference>
<dbReference type="CDD" id="cd00156">
    <property type="entry name" value="REC"/>
    <property type="match status" value="1"/>
</dbReference>
<keyword evidence="10" id="KW-0597">Phosphoprotein</keyword>
<dbReference type="Gene3D" id="1.10.8.60">
    <property type="match status" value="1"/>
</dbReference>
<dbReference type="GO" id="GO:0000160">
    <property type="term" value="P:phosphorelay signal transduction system"/>
    <property type="evidence" value="ECO:0007669"/>
    <property type="project" value="InterPro"/>
</dbReference>
<evidence type="ECO:0000256" key="10">
    <source>
        <dbReference type="PROSITE-ProRule" id="PRU00169"/>
    </source>
</evidence>
<sequence>MKWFRKKRDEGSQPESKGSGGQKVDDILKDPFADDLRMRIESASLPNHILEVARDECERLIKTDKSSPEFALGHNYIEFILSLPWNVTTKDDLDLTRAKDLLDARHYGLNPVKERILEFLAVKSLHSRQQAKILLADDEVIARENLSIIFEQEGFAVRSVANGLEAITAMENDPADILVTDLKMEGMDGLQLLQEVRRRWPDTGVIMLTGYATVKTAVTAMLKGADQYLGKPVNLTKLRDYVMELLNRNQRIQSLRGPVLCFTGPPGTGKTSIGRAIAEAMGRKFFRLSLAGLRDEAELRGHRRTYVGAMAGRILQGIQKSGVRNPVIMLDEMDKVIQDFQGDATAVLLEMLDPEQNASFVDNYLGLPFDLSGVLFIATANIVERLPAPLRDRMEEIEFSSYTLSEKQQISTRFLIPSQLSQHGLNPKDFNLLPEAVRSLVVDYTREAGLRGLEKQIASLCRKLARKTLAGGENSDIVTVEAGDIPDIMGPPPHFTTTAKSSPKVGLATGLVWTENGGEILFVEAARMQGNKQLILTGSLGEVLRESAQTALSFLRSNAEKFSLAPDFFESSDIHVHIPAGAVTKEGPSAGITITIAILSMLTGRAVRQDVAFSGEISLLGEILPVGGVREKIMAAGRAGIKTVVLPEKCDYAVRSIEPEVLENIEVRLVSRLEEVVDLALL</sequence>
<dbReference type="SMART" id="SM00448">
    <property type="entry name" value="REC"/>
    <property type="match status" value="1"/>
</dbReference>
<dbReference type="SMART" id="SM00382">
    <property type="entry name" value="AAA"/>
    <property type="match status" value="1"/>
</dbReference>
<keyword evidence="3 11" id="KW-0378">Hydrolase</keyword>
<dbReference type="SUPFAM" id="SSF54211">
    <property type="entry name" value="Ribosomal protein S5 domain 2-like"/>
    <property type="match status" value="1"/>
</dbReference>
<reference evidence="16" key="1">
    <citation type="submission" date="2016-10" db="EMBL/GenBank/DDBJ databases">
        <authorList>
            <person name="Varghese N."/>
            <person name="Submissions S."/>
        </authorList>
    </citation>
    <scope>NUCLEOTIDE SEQUENCE [LARGE SCALE GENOMIC DNA]</scope>
    <source>
        <strain evidence="16">DSM 16995</strain>
    </source>
</reference>
<keyword evidence="4 11" id="KW-0720">Serine protease</keyword>
<dbReference type="EC" id="3.4.21.53" evidence="7 11"/>
<evidence type="ECO:0000313" key="16">
    <source>
        <dbReference type="Proteomes" id="UP000199053"/>
    </source>
</evidence>
<feature type="active site" evidence="8 11">
    <location>
        <position position="589"/>
    </location>
</feature>
<dbReference type="InterPro" id="IPR014721">
    <property type="entry name" value="Ribsml_uS5_D2-typ_fold_subgr"/>
</dbReference>
<dbReference type="FunFam" id="3.40.50.300:FF:000021">
    <property type="entry name" value="Lon protease homolog"/>
    <property type="match status" value="1"/>
</dbReference>
<dbReference type="Proteomes" id="UP000199053">
    <property type="component" value="Unassembled WGS sequence"/>
</dbReference>
<dbReference type="RefSeq" id="WP_092162238.1">
    <property type="nucleotide sequence ID" value="NZ_FNGA01000004.1"/>
</dbReference>
<evidence type="ECO:0000256" key="3">
    <source>
        <dbReference type="ARBA" id="ARBA00022801"/>
    </source>
</evidence>
<evidence type="ECO:0000259" key="13">
    <source>
        <dbReference type="PROSITE" id="PS50110"/>
    </source>
</evidence>
<gene>
    <name evidence="15" type="ORF">SAMN05660337_2841</name>
</gene>
<protein>
    <recommendedName>
        <fullName evidence="7 11">endopeptidase La</fullName>
        <ecNumber evidence="7 11">3.4.21.53</ecNumber>
    </recommendedName>
</protein>
<evidence type="ECO:0000256" key="4">
    <source>
        <dbReference type="ARBA" id="ARBA00022825"/>
    </source>
</evidence>
<dbReference type="InterPro" id="IPR001789">
    <property type="entry name" value="Sig_transdc_resp-reg_receiver"/>
</dbReference>
<feature type="region of interest" description="Disordered" evidence="12">
    <location>
        <begin position="1"/>
        <end position="26"/>
    </location>
</feature>
<evidence type="ECO:0000256" key="12">
    <source>
        <dbReference type="SAM" id="MobiDB-lite"/>
    </source>
</evidence>